<dbReference type="Proteomes" id="UP000095349">
    <property type="component" value="Chromosome"/>
</dbReference>
<gene>
    <name evidence="1" type="ORF">A4G23_05217</name>
</gene>
<evidence type="ECO:0000313" key="2">
    <source>
        <dbReference type="Proteomes" id="UP000095349"/>
    </source>
</evidence>
<dbReference type="EMBL" id="CP017316">
    <property type="protein sequence ID" value="AOT62321.1"/>
    <property type="molecule type" value="Genomic_DNA"/>
</dbReference>
<protein>
    <submittedName>
        <fullName evidence="1">Uncharacterized protein</fullName>
    </submittedName>
</protein>
<dbReference type="AlphaFoldDB" id="A0A1D8GA51"/>
<accession>A0A1D8GA51</accession>
<keyword evidence="2" id="KW-1185">Reference proteome</keyword>
<dbReference type="PATRIC" id="fig|285473.5.peg.5498"/>
<dbReference type="KEGG" id="srn:A4G23_05217"/>
<name>A0A1D8GA51_9ACTN</name>
<sequence>MQKAASHPVFRWRLVVKGAWPSYARKNVWEKVGTLRPESTDGSGGGGLAVPMDWLCAEYLADELLRGGGLVETGSLEYVAGRRTLALTVYLSDGAAPEERIGEWLDRTSHGHPWPQWVRGRLAARREREGDGEPGLALALETWRLLEETELLAADLGALPAPSAGRPVAVDESARTWLPSWQLGLPLGHLSLHLY</sequence>
<organism evidence="1 2">
    <name type="scientific">Streptomyces rubrolavendulae</name>
    <dbReference type="NCBI Taxonomy" id="285473"/>
    <lineage>
        <taxon>Bacteria</taxon>
        <taxon>Bacillati</taxon>
        <taxon>Actinomycetota</taxon>
        <taxon>Actinomycetes</taxon>
        <taxon>Kitasatosporales</taxon>
        <taxon>Streptomycetaceae</taxon>
        <taxon>Streptomyces</taxon>
    </lineage>
</organism>
<evidence type="ECO:0000313" key="1">
    <source>
        <dbReference type="EMBL" id="AOT62321.1"/>
    </source>
</evidence>
<reference evidence="1 2" key="1">
    <citation type="submission" date="2016-09" db="EMBL/GenBank/DDBJ databases">
        <title>Streptomyces rubrolavendulae MJM4426 Genome sequencing and assembly.</title>
        <authorList>
            <person name="Kim J.-G."/>
        </authorList>
    </citation>
    <scope>NUCLEOTIDE SEQUENCE [LARGE SCALE GENOMIC DNA]</scope>
    <source>
        <strain evidence="1 2">MJM4426</strain>
    </source>
</reference>
<proteinExistence type="predicted"/>
<dbReference type="STRING" id="285473.A4G23_05217"/>